<dbReference type="InterPro" id="IPR000182">
    <property type="entry name" value="GNAT_dom"/>
</dbReference>
<name>A0ABP1E1F4_9APHY</name>
<feature type="domain" description="N-acetyltransferase" evidence="1">
    <location>
        <begin position="53"/>
        <end position="213"/>
    </location>
</feature>
<proteinExistence type="predicted"/>
<dbReference type="EMBL" id="OZ037950">
    <property type="protein sequence ID" value="CAL1713777.1"/>
    <property type="molecule type" value="Genomic_DNA"/>
</dbReference>
<evidence type="ECO:0000313" key="2">
    <source>
        <dbReference type="EMBL" id="CAL1713777.1"/>
    </source>
</evidence>
<evidence type="ECO:0000313" key="3">
    <source>
        <dbReference type="Proteomes" id="UP001497453"/>
    </source>
</evidence>
<keyword evidence="3" id="KW-1185">Reference proteome</keyword>
<dbReference type="Pfam" id="PF13508">
    <property type="entry name" value="Acetyltransf_7"/>
    <property type="match status" value="1"/>
</dbReference>
<dbReference type="Proteomes" id="UP001497453">
    <property type="component" value="Chromosome 7"/>
</dbReference>
<dbReference type="InterPro" id="IPR016181">
    <property type="entry name" value="Acyl_CoA_acyltransferase"/>
</dbReference>
<protein>
    <recommendedName>
        <fullName evidence="1">N-acetyltransferase domain-containing protein</fullName>
    </recommendedName>
</protein>
<organism evidence="2 3">
    <name type="scientific">Somion occarium</name>
    <dbReference type="NCBI Taxonomy" id="3059160"/>
    <lineage>
        <taxon>Eukaryota</taxon>
        <taxon>Fungi</taxon>
        <taxon>Dikarya</taxon>
        <taxon>Basidiomycota</taxon>
        <taxon>Agaricomycotina</taxon>
        <taxon>Agaricomycetes</taxon>
        <taxon>Polyporales</taxon>
        <taxon>Cerrenaceae</taxon>
        <taxon>Somion</taxon>
    </lineage>
</organism>
<dbReference type="CDD" id="cd04301">
    <property type="entry name" value="NAT_SF"/>
    <property type="match status" value="1"/>
</dbReference>
<evidence type="ECO:0000259" key="1">
    <source>
        <dbReference type="PROSITE" id="PS51186"/>
    </source>
</evidence>
<dbReference type="Gene3D" id="3.40.630.30">
    <property type="match status" value="1"/>
</dbReference>
<reference evidence="3" key="1">
    <citation type="submission" date="2024-04" db="EMBL/GenBank/DDBJ databases">
        <authorList>
            <person name="Shaw F."/>
            <person name="Minotto A."/>
        </authorList>
    </citation>
    <scope>NUCLEOTIDE SEQUENCE [LARGE SCALE GENOMIC DNA]</scope>
</reference>
<sequence>MYCIAPRHYDPLVLSFYPHHQADSGRYNIEGATSNIWCTVLNMNGSNDRGSLLEGFHIEPTTVEQTIALRHAVLWPHKPESHVRLPEDDSGYHFGAFVSSCDAPIAVISVFKEPLPPVIDSEQDEASISEAKPPFEAGRFRKFACDSVYQGHGVGTALLRHVFSAARDQLGCCVLWCDARLSTSNWYERRGMQIFGPVFTKSGVGYIRMKATL</sequence>
<dbReference type="PROSITE" id="PS51186">
    <property type="entry name" value="GNAT"/>
    <property type="match status" value="1"/>
</dbReference>
<accession>A0ABP1E1F4</accession>
<gene>
    <name evidence="2" type="ORF">GFSPODELE1_LOCUS9473</name>
</gene>
<dbReference type="SUPFAM" id="SSF55729">
    <property type="entry name" value="Acyl-CoA N-acyltransferases (Nat)"/>
    <property type="match status" value="1"/>
</dbReference>